<reference evidence="2 3" key="1">
    <citation type="submission" date="2017-06" db="EMBL/GenBank/DDBJ databases">
        <title>Genome Sequencing of the methanotroph Methylovulum psychrotolerants str. HV10-M2 isolated from a high-altitude environment.</title>
        <authorList>
            <person name="Mateos-Rivera A."/>
        </authorList>
    </citation>
    <scope>NUCLEOTIDE SEQUENCE [LARGE SCALE GENOMIC DNA]</scope>
    <source>
        <strain evidence="2 3">HV10_M2</strain>
    </source>
</reference>
<name>A0A1Z4C3M1_9GAMM</name>
<dbReference type="AlphaFoldDB" id="A0A1Z4C3M1"/>
<sequence length="191" mass="22353">MNYLSNNFLPEMVIFLGIGFLILGLVWYSTGRFFLIGWIVKLLWFFTISPLAFVLWLFSSIINSIFDTIRGISWLVWLVRGVLIFADWYAINNQEYNYFLPLLLVVSFLFFYLTKYGLPEQKFSSWITSSPKARRTPTARPKLKPLKTEPMAEDLPRPEVKPLLKKQGYFETEAEIKTKLDEHLQRLINGG</sequence>
<organism evidence="2 3">
    <name type="scientific">Methylovulum psychrotolerans</name>
    <dbReference type="NCBI Taxonomy" id="1704499"/>
    <lineage>
        <taxon>Bacteria</taxon>
        <taxon>Pseudomonadati</taxon>
        <taxon>Pseudomonadota</taxon>
        <taxon>Gammaproteobacteria</taxon>
        <taxon>Methylococcales</taxon>
        <taxon>Methylococcaceae</taxon>
        <taxon>Methylovulum</taxon>
    </lineage>
</organism>
<evidence type="ECO:0000313" key="2">
    <source>
        <dbReference type="EMBL" id="ASF48108.1"/>
    </source>
</evidence>
<keyword evidence="1" id="KW-0472">Membrane</keyword>
<keyword evidence="1" id="KW-0812">Transmembrane</keyword>
<keyword evidence="3" id="KW-1185">Reference proteome</keyword>
<feature type="transmembrane region" description="Helical" evidence="1">
    <location>
        <begin position="71"/>
        <end position="90"/>
    </location>
</feature>
<evidence type="ECO:0000256" key="1">
    <source>
        <dbReference type="SAM" id="Phobius"/>
    </source>
</evidence>
<feature type="transmembrane region" description="Helical" evidence="1">
    <location>
        <begin position="35"/>
        <end position="59"/>
    </location>
</feature>
<feature type="transmembrane region" description="Helical" evidence="1">
    <location>
        <begin position="96"/>
        <end position="114"/>
    </location>
</feature>
<accession>A0A1Z4C3M1</accession>
<evidence type="ECO:0000313" key="3">
    <source>
        <dbReference type="Proteomes" id="UP000197019"/>
    </source>
</evidence>
<gene>
    <name evidence="2" type="ORF">CEK71_19695</name>
</gene>
<dbReference type="EMBL" id="CP022129">
    <property type="protein sequence ID" value="ASF48108.1"/>
    <property type="molecule type" value="Genomic_DNA"/>
</dbReference>
<protein>
    <submittedName>
        <fullName evidence="2">Uncharacterized protein</fullName>
    </submittedName>
</protein>
<dbReference type="Proteomes" id="UP000197019">
    <property type="component" value="Chromosome"/>
</dbReference>
<keyword evidence="1" id="KW-1133">Transmembrane helix</keyword>
<dbReference type="KEGG" id="mpsy:CEK71_19695"/>
<feature type="transmembrane region" description="Helical" evidence="1">
    <location>
        <begin position="12"/>
        <end position="29"/>
    </location>
</feature>
<proteinExistence type="predicted"/>